<protein>
    <submittedName>
        <fullName evidence="1">Uncharacterized protein</fullName>
    </submittedName>
</protein>
<dbReference type="AlphaFoldDB" id="A0A8S9KT18"/>
<comment type="caution">
    <text evidence="1">The sequence shown here is derived from an EMBL/GenBank/DDBJ whole genome shotgun (WGS) entry which is preliminary data.</text>
</comment>
<evidence type="ECO:0000313" key="2">
    <source>
        <dbReference type="Proteomes" id="UP000712281"/>
    </source>
</evidence>
<gene>
    <name evidence="1" type="ORF">F2Q68_00007910</name>
</gene>
<name>A0A8S9KT18_BRACR</name>
<dbReference type="EMBL" id="QGKW02000717">
    <property type="protein sequence ID" value="KAF2596877.1"/>
    <property type="molecule type" value="Genomic_DNA"/>
</dbReference>
<evidence type="ECO:0000313" key="1">
    <source>
        <dbReference type="EMBL" id="KAF2596877.1"/>
    </source>
</evidence>
<dbReference type="Proteomes" id="UP000712281">
    <property type="component" value="Unassembled WGS sequence"/>
</dbReference>
<sequence length="201" mass="22770">MEVESTRQNRDMKLRYREKQTENSVAYLEQTIWRFAVEQFAEQGHFIKLLNPIFSFRNREPFVNEKEGVGCRVFCMFPGRGKGQASGFDDVDPMISRHLSTGLTCVFSVTDEPAFISQAHLVVNEARPVDINESGINEKEIKREWDGPLVRAVRARPVGDVAAREWAMESVTCAAVVLLENSEIEIKIKSSMAMPMAMAKP</sequence>
<proteinExistence type="predicted"/>
<accession>A0A8S9KT18</accession>
<reference evidence="1" key="1">
    <citation type="submission" date="2019-12" db="EMBL/GenBank/DDBJ databases">
        <title>Genome sequencing and annotation of Brassica cretica.</title>
        <authorList>
            <person name="Studholme D.J."/>
            <person name="Sarris P.F."/>
        </authorList>
    </citation>
    <scope>NUCLEOTIDE SEQUENCE</scope>
    <source>
        <strain evidence="1">PFS-001/15</strain>
        <tissue evidence="1">Leaf</tissue>
    </source>
</reference>
<organism evidence="1 2">
    <name type="scientific">Brassica cretica</name>
    <name type="common">Mustard</name>
    <dbReference type="NCBI Taxonomy" id="69181"/>
    <lineage>
        <taxon>Eukaryota</taxon>
        <taxon>Viridiplantae</taxon>
        <taxon>Streptophyta</taxon>
        <taxon>Embryophyta</taxon>
        <taxon>Tracheophyta</taxon>
        <taxon>Spermatophyta</taxon>
        <taxon>Magnoliopsida</taxon>
        <taxon>eudicotyledons</taxon>
        <taxon>Gunneridae</taxon>
        <taxon>Pentapetalae</taxon>
        <taxon>rosids</taxon>
        <taxon>malvids</taxon>
        <taxon>Brassicales</taxon>
        <taxon>Brassicaceae</taxon>
        <taxon>Brassiceae</taxon>
        <taxon>Brassica</taxon>
    </lineage>
</organism>